<feature type="non-terminal residue" evidence="1">
    <location>
        <position position="1"/>
    </location>
</feature>
<evidence type="ECO:0000313" key="1">
    <source>
        <dbReference type="EMBL" id="EGH26549.1"/>
    </source>
</evidence>
<accession>A0A656GLW7</accession>
<evidence type="ECO:0000313" key="2">
    <source>
        <dbReference type="Proteomes" id="UP000003465"/>
    </source>
</evidence>
<feature type="non-terminal residue" evidence="1">
    <location>
        <position position="51"/>
    </location>
</feature>
<organism evidence="1 2">
    <name type="scientific">Pseudomonas amygdali pv. mori str. 301020</name>
    <dbReference type="NCBI Taxonomy" id="629261"/>
    <lineage>
        <taxon>Bacteria</taxon>
        <taxon>Pseudomonadati</taxon>
        <taxon>Pseudomonadota</taxon>
        <taxon>Gammaproteobacteria</taxon>
        <taxon>Pseudomonadales</taxon>
        <taxon>Pseudomonadaceae</taxon>
        <taxon>Pseudomonas</taxon>
        <taxon>Pseudomonas amygdali</taxon>
    </lineage>
</organism>
<gene>
    <name evidence="1" type="ORF">PSYMO_35884</name>
</gene>
<protein>
    <submittedName>
        <fullName evidence="1">ISPsy3, transposase</fullName>
    </submittedName>
</protein>
<sequence>FLANSVCGRQLPRVYEALRMERRGKAQKLYFAQMSKAFLHRDPFSCVLCGA</sequence>
<name>A0A656GLW7_PSEA0</name>
<dbReference type="Proteomes" id="UP000003465">
    <property type="component" value="Unassembled WGS sequence"/>
</dbReference>
<reference evidence="1 2" key="1">
    <citation type="journal article" date="2011" name="PLoS Pathog.">
        <title>Dynamic evolution of pathogenicity revealed by sequencing and comparative genomics of 19 Pseudomonas syringae isolates.</title>
        <authorList>
            <person name="Baltrus D.A."/>
            <person name="Nishimura M.T."/>
            <person name="Romanchuk A."/>
            <person name="Chang J.H."/>
            <person name="Mukhtar M.S."/>
            <person name="Cherkis K."/>
            <person name="Roach J."/>
            <person name="Grant S.R."/>
            <person name="Jones C.D."/>
            <person name="Dangl J.L."/>
        </authorList>
    </citation>
    <scope>NUCLEOTIDE SEQUENCE [LARGE SCALE GENOMIC DNA]</scope>
    <source>
        <strain evidence="1 2">301020</strain>
    </source>
</reference>
<dbReference type="EMBL" id="AEAG01002480">
    <property type="protein sequence ID" value="EGH26549.1"/>
    <property type="molecule type" value="Genomic_DNA"/>
</dbReference>
<proteinExistence type="predicted"/>
<comment type="caution">
    <text evidence="1">The sequence shown here is derived from an EMBL/GenBank/DDBJ whole genome shotgun (WGS) entry which is preliminary data.</text>
</comment>
<dbReference type="AlphaFoldDB" id="A0A656GLW7"/>